<gene>
    <name evidence="2" type="ORF">Cvel_22692</name>
</gene>
<dbReference type="VEuPathDB" id="CryptoDB:Cvel_22692"/>
<protein>
    <submittedName>
        <fullName evidence="2">Uncharacterized protein</fullName>
    </submittedName>
</protein>
<evidence type="ECO:0000313" key="2">
    <source>
        <dbReference type="EMBL" id="CEM31850.1"/>
    </source>
</evidence>
<dbReference type="AlphaFoldDB" id="A0A0G4GNI9"/>
<reference evidence="2" key="1">
    <citation type="submission" date="2014-11" db="EMBL/GenBank/DDBJ databases">
        <authorList>
            <person name="Otto D Thomas"/>
            <person name="Naeem Raeece"/>
        </authorList>
    </citation>
    <scope>NUCLEOTIDE SEQUENCE</scope>
</reference>
<feature type="region of interest" description="Disordered" evidence="1">
    <location>
        <begin position="69"/>
        <end position="110"/>
    </location>
</feature>
<organism evidence="2">
    <name type="scientific">Chromera velia CCMP2878</name>
    <dbReference type="NCBI Taxonomy" id="1169474"/>
    <lineage>
        <taxon>Eukaryota</taxon>
        <taxon>Sar</taxon>
        <taxon>Alveolata</taxon>
        <taxon>Colpodellida</taxon>
        <taxon>Chromeraceae</taxon>
        <taxon>Chromera</taxon>
    </lineage>
</organism>
<name>A0A0G4GNI9_9ALVE</name>
<evidence type="ECO:0000256" key="1">
    <source>
        <dbReference type="SAM" id="MobiDB-lite"/>
    </source>
</evidence>
<accession>A0A0G4GNI9</accession>
<dbReference type="PhylomeDB" id="A0A0G4GNI9"/>
<sequence length="110" mass="12208">MTNMARRITISIHDDGVWQRLQQLLHSQELNAHNVLWELTGVTTADETNTALVHGVFLLTVPQQVLMVTASDEEDDSSASDKEDNSGASDNDSSFTEGEEKEDSDEDEDE</sequence>
<dbReference type="EMBL" id="CDMZ01001390">
    <property type="protein sequence ID" value="CEM31850.1"/>
    <property type="molecule type" value="Genomic_DNA"/>
</dbReference>
<feature type="compositionally biased region" description="Acidic residues" evidence="1">
    <location>
        <begin position="97"/>
        <end position="110"/>
    </location>
</feature>
<feature type="compositionally biased region" description="Polar residues" evidence="1">
    <location>
        <begin position="87"/>
        <end position="96"/>
    </location>
</feature>
<proteinExistence type="predicted"/>